<keyword evidence="6" id="KW-0496">Mitochondrion</keyword>
<keyword evidence="8" id="KW-1185">Reference proteome</keyword>
<dbReference type="HOGENOM" id="CLU_047737_4_0_1"/>
<accession>T1KA19</accession>
<dbReference type="Proteomes" id="UP000015104">
    <property type="component" value="Unassembled WGS sequence"/>
</dbReference>
<proteinExistence type="inferred from homology"/>
<dbReference type="EnsemblMetazoa" id="tetur07g06960.1">
    <property type="protein sequence ID" value="tetur07g06960.1"/>
    <property type="gene ID" value="tetur07g06960"/>
</dbReference>
<dbReference type="PANTHER" id="PTHR23427:SF2">
    <property type="entry name" value="SURFEIT LOCUS PROTEIN 1"/>
    <property type="match status" value="1"/>
</dbReference>
<evidence type="ECO:0000256" key="3">
    <source>
        <dbReference type="ARBA" id="ARBA00022692"/>
    </source>
</evidence>
<dbReference type="PROSITE" id="PS50895">
    <property type="entry name" value="SURF1"/>
    <property type="match status" value="1"/>
</dbReference>
<dbReference type="KEGG" id="tut:107361545"/>
<keyword evidence="6" id="KW-0999">Mitochondrion inner membrane</keyword>
<keyword evidence="3" id="KW-0812">Transmembrane</keyword>
<dbReference type="OMA" id="WYSRDVA"/>
<dbReference type="Pfam" id="PF02104">
    <property type="entry name" value="SURF1"/>
    <property type="match status" value="1"/>
</dbReference>
<comment type="function">
    <text evidence="6">Probably involved in the biogenesis of the COX complex.</text>
</comment>
<evidence type="ECO:0000256" key="2">
    <source>
        <dbReference type="ARBA" id="ARBA00007165"/>
    </source>
</evidence>
<reference evidence="7" key="2">
    <citation type="submission" date="2015-06" db="UniProtKB">
        <authorList>
            <consortium name="EnsemblMetazoa"/>
        </authorList>
    </citation>
    <scope>IDENTIFICATION</scope>
</reference>
<evidence type="ECO:0000256" key="5">
    <source>
        <dbReference type="ARBA" id="ARBA00023136"/>
    </source>
</evidence>
<gene>
    <name evidence="7" type="primary">107361545</name>
</gene>
<dbReference type="GO" id="GO:0005743">
    <property type="term" value="C:mitochondrial inner membrane"/>
    <property type="evidence" value="ECO:0007669"/>
    <property type="project" value="UniProtKB-SubCell"/>
</dbReference>
<comment type="similarity">
    <text evidence="2 6">Belongs to the SURF1 family.</text>
</comment>
<dbReference type="InterPro" id="IPR002994">
    <property type="entry name" value="Surf1/Shy1"/>
</dbReference>
<evidence type="ECO:0000313" key="8">
    <source>
        <dbReference type="Proteomes" id="UP000015104"/>
    </source>
</evidence>
<evidence type="ECO:0000256" key="6">
    <source>
        <dbReference type="RuleBase" id="RU363076"/>
    </source>
</evidence>
<evidence type="ECO:0000256" key="1">
    <source>
        <dbReference type="ARBA" id="ARBA00004370"/>
    </source>
</evidence>
<dbReference type="STRING" id="32264.T1KA19"/>
<evidence type="ECO:0000313" key="7">
    <source>
        <dbReference type="EnsemblMetazoa" id="tetur07g06960.1"/>
    </source>
</evidence>
<protein>
    <recommendedName>
        <fullName evidence="6">SURF1-like protein</fullName>
    </recommendedName>
</protein>
<dbReference type="OrthoDB" id="10040024at2759"/>
<comment type="subcellular location">
    <subcellularLocation>
        <location evidence="1">Membrane</location>
    </subcellularLocation>
    <subcellularLocation>
        <location evidence="6">Mitochondrion inner membrane</location>
        <topology evidence="6">Multi-pass membrane protein</topology>
    </subcellularLocation>
</comment>
<dbReference type="PANTHER" id="PTHR23427">
    <property type="entry name" value="SURFEIT LOCUS PROTEIN"/>
    <property type="match status" value="1"/>
</dbReference>
<sequence length="279" mass="31986">MFRSLRSIQSKGSLYFKRKFGIKNEKLFKDGPKQVRDPVTLADYFLFSIPLTTFCLGTWQVKRYKWKQELKAELKDQLSKEPVPLPEDLRKVDDMVYQRVLLRGHFDHSKEQFIGPRVLQRESAVAAASMLSGNANGYYVVTPFVLADRNYSVLINRGWIPKERLNPNTRKEGQVEDEVTITGILRRSETADNSSSAREPNGIWLRRDIEQIARYVEAAPVMIDADLDSSIKGGPIGGQTRVDLPDNHLSYMITWYALTLITAYLCAKRIYVKKNPILV</sequence>
<keyword evidence="5" id="KW-0472">Membrane</keyword>
<keyword evidence="4" id="KW-1133">Transmembrane helix</keyword>
<organism evidence="7 8">
    <name type="scientific">Tetranychus urticae</name>
    <name type="common">Two-spotted spider mite</name>
    <dbReference type="NCBI Taxonomy" id="32264"/>
    <lineage>
        <taxon>Eukaryota</taxon>
        <taxon>Metazoa</taxon>
        <taxon>Ecdysozoa</taxon>
        <taxon>Arthropoda</taxon>
        <taxon>Chelicerata</taxon>
        <taxon>Arachnida</taxon>
        <taxon>Acari</taxon>
        <taxon>Acariformes</taxon>
        <taxon>Trombidiformes</taxon>
        <taxon>Prostigmata</taxon>
        <taxon>Eleutherengona</taxon>
        <taxon>Raphignathae</taxon>
        <taxon>Tetranychoidea</taxon>
        <taxon>Tetranychidae</taxon>
        <taxon>Tetranychus</taxon>
    </lineage>
</organism>
<reference evidence="8" key="1">
    <citation type="submission" date="2011-08" db="EMBL/GenBank/DDBJ databases">
        <authorList>
            <person name="Rombauts S."/>
        </authorList>
    </citation>
    <scope>NUCLEOTIDE SEQUENCE</scope>
    <source>
        <strain evidence="8">London</strain>
    </source>
</reference>
<dbReference type="eggNOG" id="KOG1563">
    <property type="taxonomic scope" value="Eukaryota"/>
</dbReference>
<dbReference type="CDD" id="cd06662">
    <property type="entry name" value="SURF1"/>
    <property type="match status" value="1"/>
</dbReference>
<dbReference type="InterPro" id="IPR045214">
    <property type="entry name" value="Surf1/Surf4"/>
</dbReference>
<dbReference type="AlphaFoldDB" id="T1KA19"/>
<name>T1KA19_TETUR</name>
<evidence type="ECO:0000256" key="4">
    <source>
        <dbReference type="ARBA" id="ARBA00022989"/>
    </source>
</evidence>
<dbReference type="EMBL" id="CAEY01001893">
    <property type="status" value="NOT_ANNOTATED_CDS"/>
    <property type="molecule type" value="Genomic_DNA"/>
</dbReference>
<dbReference type="GO" id="GO:0033617">
    <property type="term" value="P:mitochondrial respiratory chain complex IV assembly"/>
    <property type="evidence" value="ECO:0007669"/>
    <property type="project" value="TreeGrafter"/>
</dbReference>